<dbReference type="Proteomes" id="UP000886998">
    <property type="component" value="Unassembled WGS sequence"/>
</dbReference>
<dbReference type="EMBL" id="BMAV01004845">
    <property type="protein sequence ID" value="GFY45420.1"/>
    <property type="molecule type" value="Genomic_DNA"/>
</dbReference>
<proteinExistence type="predicted"/>
<organism evidence="1 2">
    <name type="scientific">Trichonephila inaurata madagascariensis</name>
    <dbReference type="NCBI Taxonomy" id="2747483"/>
    <lineage>
        <taxon>Eukaryota</taxon>
        <taxon>Metazoa</taxon>
        <taxon>Ecdysozoa</taxon>
        <taxon>Arthropoda</taxon>
        <taxon>Chelicerata</taxon>
        <taxon>Arachnida</taxon>
        <taxon>Araneae</taxon>
        <taxon>Araneomorphae</taxon>
        <taxon>Entelegynae</taxon>
        <taxon>Araneoidea</taxon>
        <taxon>Nephilidae</taxon>
        <taxon>Trichonephila</taxon>
        <taxon>Trichonephila inaurata</taxon>
    </lineage>
</organism>
<gene>
    <name evidence="1" type="ORF">TNIN_161221</name>
</gene>
<dbReference type="AlphaFoldDB" id="A0A8X7BVG9"/>
<evidence type="ECO:0000313" key="2">
    <source>
        <dbReference type="Proteomes" id="UP000886998"/>
    </source>
</evidence>
<protein>
    <submittedName>
        <fullName evidence="1">Uncharacterized protein</fullName>
    </submittedName>
</protein>
<evidence type="ECO:0000313" key="1">
    <source>
        <dbReference type="EMBL" id="GFY45420.1"/>
    </source>
</evidence>
<name>A0A8X7BVG9_9ARAC</name>
<comment type="caution">
    <text evidence="1">The sequence shown here is derived from an EMBL/GenBank/DDBJ whole genome shotgun (WGS) entry which is preliminary data.</text>
</comment>
<reference evidence="1" key="1">
    <citation type="submission" date="2020-08" db="EMBL/GenBank/DDBJ databases">
        <title>Multicomponent nature underlies the extraordinary mechanical properties of spider dragline silk.</title>
        <authorList>
            <person name="Kono N."/>
            <person name="Nakamura H."/>
            <person name="Mori M."/>
            <person name="Yoshida Y."/>
            <person name="Ohtoshi R."/>
            <person name="Malay A.D."/>
            <person name="Moran D.A.P."/>
            <person name="Tomita M."/>
            <person name="Numata K."/>
            <person name="Arakawa K."/>
        </authorList>
    </citation>
    <scope>NUCLEOTIDE SEQUENCE</scope>
</reference>
<keyword evidence="2" id="KW-1185">Reference proteome</keyword>
<sequence>MHVILRTPLTQGKGVGTANSLLNTRCYNFTELHVMLRTPLKEVKSCGWCQQLILCLIRVLQLRSNARHVTYALDASELLWV</sequence>
<accession>A0A8X7BVG9</accession>